<protein>
    <submittedName>
        <fullName evidence="1">Uncharacterized protein</fullName>
    </submittedName>
</protein>
<dbReference type="AlphaFoldDB" id="A0A7C4CFR4"/>
<accession>A0A7C4CFR4</accession>
<sequence>MRTHFELLSIGVYASIQNNSGYAVPFFARGFVGIGIPLLNKFEFFGNVEGGALLSVLNNNVQDDDWNETIRQAREKSIYAALRGGITWYYDNYCGLELGYRLILVGNESPVRFMQGYTFTDWVYNIYNFFVASSGSQSWTIPFITTNCYLSFSTKF</sequence>
<proteinExistence type="predicted"/>
<organism evidence="1">
    <name type="scientific">Fervidobacterium thailandense</name>
    <dbReference type="NCBI Taxonomy" id="1008305"/>
    <lineage>
        <taxon>Bacteria</taxon>
        <taxon>Thermotogati</taxon>
        <taxon>Thermotogota</taxon>
        <taxon>Thermotogae</taxon>
        <taxon>Thermotogales</taxon>
        <taxon>Fervidobacteriaceae</taxon>
        <taxon>Fervidobacterium</taxon>
    </lineage>
</organism>
<dbReference type="EMBL" id="DSZY01000007">
    <property type="protein sequence ID" value="HGU39897.1"/>
    <property type="molecule type" value="Genomic_DNA"/>
</dbReference>
<gene>
    <name evidence="1" type="ORF">ENT77_01670</name>
</gene>
<comment type="caution">
    <text evidence="1">The sequence shown here is derived from an EMBL/GenBank/DDBJ whole genome shotgun (WGS) entry which is preliminary data.</text>
</comment>
<reference evidence="1" key="1">
    <citation type="journal article" date="2020" name="mSystems">
        <title>Genome- and Community-Level Interaction Insights into Carbon Utilization and Element Cycling Functions of Hydrothermarchaeota in Hydrothermal Sediment.</title>
        <authorList>
            <person name="Zhou Z."/>
            <person name="Liu Y."/>
            <person name="Xu W."/>
            <person name="Pan J."/>
            <person name="Luo Z.H."/>
            <person name="Li M."/>
        </authorList>
    </citation>
    <scope>NUCLEOTIDE SEQUENCE [LARGE SCALE GENOMIC DNA]</scope>
    <source>
        <strain evidence="1">SpSt-609</strain>
    </source>
</reference>
<name>A0A7C4CFR4_9BACT</name>
<evidence type="ECO:0000313" key="1">
    <source>
        <dbReference type="EMBL" id="HGU39897.1"/>
    </source>
</evidence>